<evidence type="ECO:0008006" key="2">
    <source>
        <dbReference type="Google" id="ProtNLM"/>
    </source>
</evidence>
<accession>A0A6C0K9H5</accession>
<organism evidence="1">
    <name type="scientific">viral metagenome</name>
    <dbReference type="NCBI Taxonomy" id="1070528"/>
    <lineage>
        <taxon>unclassified sequences</taxon>
        <taxon>metagenomes</taxon>
        <taxon>organismal metagenomes</taxon>
    </lineage>
</organism>
<name>A0A6C0K9H5_9ZZZZ</name>
<proteinExistence type="predicted"/>
<dbReference type="EMBL" id="MN740845">
    <property type="protein sequence ID" value="QHU14705.1"/>
    <property type="molecule type" value="Genomic_DNA"/>
</dbReference>
<protein>
    <recommendedName>
        <fullName evidence="2">Chromosomal protein MC1 domain-containing protein</fullName>
    </recommendedName>
</protein>
<evidence type="ECO:0000313" key="1">
    <source>
        <dbReference type="EMBL" id="QHU14705.1"/>
    </source>
</evidence>
<reference evidence="1" key="1">
    <citation type="journal article" date="2020" name="Nature">
        <title>Giant virus diversity and host interactions through global metagenomics.</title>
        <authorList>
            <person name="Schulz F."/>
            <person name="Roux S."/>
            <person name="Paez-Espino D."/>
            <person name="Jungbluth S."/>
            <person name="Walsh D.A."/>
            <person name="Denef V.J."/>
            <person name="McMahon K.D."/>
            <person name="Konstantinidis K.T."/>
            <person name="Eloe-Fadrosh E.A."/>
            <person name="Kyrpides N.C."/>
            <person name="Woyke T."/>
        </authorList>
    </citation>
    <scope>NUCLEOTIDE SEQUENCE</scope>
    <source>
        <strain evidence="1">GVMAG-S-1102113-126</strain>
    </source>
</reference>
<dbReference type="AlphaFoldDB" id="A0A6C0K9H5"/>
<sequence>MSQPMKTYTVIKVSGVQLPRKKKTFGEYHSRAPQAAAKKAHNELCKALGGTKGGCAYTITIQEITRGSKRKTFMYRTKRIKDPKIVKKGKTTITFNYKTEAKPLKPKSSYSN</sequence>